<dbReference type="InterPro" id="IPR004013">
    <property type="entry name" value="PHP_dom"/>
</dbReference>
<reference evidence="25" key="2">
    <citation type="submission" date="2021-08" db="EMBL/GenBank/DDBJ databases">
        <authorList>
            <person name="Dalcin Martins P."/>
        </authorList>
    </citation>
    <scope>NUCLEOTIDE SEQUENCE</scope>
    <source>
        <strain evidence="25">MAG_39</strain>
    </source>
</reference>
<dbReference type="InterPro" id="IPR010996">
    <property type="entry name" value="HHH_MUS81"/>
</dbReference>
<dbReference type="InterPro" id="IPR002054">
    <property type="entry name" value="DNA-dir_DNA_pol_X"/>
</dbReference>
<keyword evidence="6" id="KW-0488">Methylation</keyword>
<dbReference type="AlphaFoldDB" id="A0A953JGM3"/>
<evidence type="ECO:0000256" key="21">
    <source>
        <dbReference type="ARBA" id="ARBA00049244"/>
    </source>
</evidence>
<dbReference type="Pfam" id="PF14520">
    <property type="entry name" value="HHH_5"/>
    <property type="match status" value="1"/>
</dbReference>
<dbReference type="Pfam" id="PF02811">
    <property type="entry name" value="PHP"/>
    <property type="match status" value="1"/>
</dbReference>
<name>A0A953JGM3_9BACT</name>
<dbReference type="InterPro" id="IPR037160">
    <property type="entry name" value="DNA_Pol_thumb_sf"/>
</dbReference>
<accession>A0A953JGM3</accession>
<keyword evidence="15" id="KW-0234">DNA repair</keyword>
<dbReference type="Gene3D" id="1.10.150.20">
    <property type="entry name" value="5' to 3' exonuclease, C-terminal subdomain"/>
    <property type="match status" value="1"/>
</dbReference>
<dbReference type="GO" id="GO:0140078">
    <property type="term" value="F:class I DNA-(apurinic or apyrimidinic site) endonuclease activity"/>
    <property type="evidence" value="ECO:0007669"/>
    <property type="project" value="UniProtKB-EC"/>
</dbReference>
<dbReference type="SMART" id="SM00483">
    <property type="entry name" value="POLXc"/>
    <property type="match status" value="1"/>
</dbReference>
<evidence type="ECO:0000256" key="11">
    <source>
        <dbReference type="ARBA" id="ARBA00022763"/>
    </source>
</evidence>
<dbReference type="InterPro" id="IPR022311">
    <property type="entry name" value="PolX-like"/>
</dbReference>
<evidence type="ECO:0000256" key="14">
    <source>
        <dbReference type="ARBA" id="ARBA00023053"/>
    </source>
</evidence>
<dbReference type="CDD" id="cd00141">
    <property type="entry name" value="NT_POLXc"/>
    <property type="match status" value="1"/>
</dbReference>
<evidence type="ECO:0000256" key="7">
    <source>
        <dbReference type="ARBA" id="ARBA00022634"/>
    </source>
</evidence>
<evidence type="ECO:0000256" key="19">
    <source>
        <dbReference type="ARBA" id="ARBA00044678"/>
    </source>
</evidence>
<comment type="function">
    <text evidence="20">Repair polymerase that plays a key role in base-excision repair. During this process, the damaged base is excised by specific DNA glycosylases, the DNA backbone is nicked at the abasic site by an apurinic/apyrimidic (AP) endonuclease, and POLB removes 5'-deoxyribose-phosphate from the preincised AP site acting as a 5'-deoxyribose-phosphate lyase (5'-dRP lyase); through its DNA polymerase activity, it adds one nucleotide to the 3' end of the arising single-nucleotide gap. Conducts 'gap-filling' DNA synthesis in a stepwise distributive fashion rather than in a processive fashion as for other DNA polymerases. It is also able to cleave sugar-phosphate bonds 3' to an intact AP site, acting as an AP lyase.</text>
</comment>
<evidence type="ECO:0000256" key="10">
    <source>
        <dbReference type="ARBA" id="ARBA00022705"/>
    </source>
</evidence>
<comment type="subcellular location">
    <subcellularLocation>
        <location evidence="2">Cytoplasm</location>
    </subcellularLocation>
</comment>
<dbReference type="CDD" id="cd07436">
    <property type="entry name" value="PHP_PolX"/>
    <property type="match status" value="1"/>
</dbReference>
<keyword evidence="25" id="KW-0540">Nuclease</keyword>
<dbReference type="Gene3D" id="3.30.210.10">
    <property type="entry name" value="DNA polymerase, thumb domain"/>
    <property type="match status" value="1"/>
</dbReference>
<dbReference type="GO" id="GO:0008270">
    <property type="term" value="F:zinc ion binding"/>
    <property type="evidence" value="ECO:0007669"/>
    <property type="project" value="TreeGrafter"/>
</dbReference>
<organism evidence="25 26">
    <name type="scientific">Candidatus Nitrobium versatile</name>
    <dbReference type="NCBI Taxonomy" id="2884831"/>
    <lineage>
        <taxon>Bacteria</taxon>
        <taxon>Pseudomonadati</taxon>
        <taxon>Nitrospirota</taxon>
        <taxon>Nitrospiria</taxon>
        <taxon>Nitrospirales</taxon>
        <taxon>Nitrospiraceae</taxon>
        <taxon>Candidatus Nitrobium</taxon>
    </lineage>
</organism>
<dbReference type="InterPro" id="IPR003141">
    <property type="entry name" value="Pol/His_phosphatase_N"/>
</dbReference>
<dbReference type="GO" id="GO:0042578">
    <property type="term" value="F:phosphoric ester hydrolase activity"/>
    <property type="evidence" value="ECO:0007669"/>
    <property type="project" value="TreeGrafter"/>
</dbReference>
<keyword evidence="25" id="KW-0378">Hydrolase</keyword>
<dbReference type="PANTHER" id="PTHR36928">
    <property type="entry name" value="PHOSPHATASE YCDX-RELATED"/>
    <property type="match status" value="1"/>
</dbReference>
<proteinExistence type="predicted"/>
<evidence type="ECO:0000256" key="16">
    <source>
        <dbReference type="ARBA" id="ARBA00035717"/>
    </source>
</evidence>
<comment type="cofactor">
    <cofactor evidence="1">
        <name>Mg(2+)</name>
        <dbReference type="ChEBI" id="CHEBI:18420"/>
    </cofactor>
</comment>
<dbReference type="PRINTS" id="PR00870">
    <property type="entry name" value="DNAPOLXBETA"/>
</dbReference>
<evidence type="ECO:0000256" key="4">
    <source>
        <dbReference type="ARBA" id="ARBA00012720"/>
    </source>
</evidence>
<protein>
    <recommendedName>
        <fullName evidence="5">DNA polymerase beta</fullName>
        <ecNumber evidence="3">2.7.7.7</ecNumber>
        <ecNumber evidence="4">4.2.99.18</ecNumber>
    </recommendedName>
    <alternativeName>
        <fullName evidence="16">5'-deoxyribose-phosphate lyase</fullName>
    </alternativeName>
    <alternativeName>
        <fullName evidence="17">AP lyase</fullName>
    </alternativeName>
</protein>
<evidence type="ECO:0000256" key="20">
    <source>
        <dbReference type="ARBA" id="ARBA00045548"/>
    </source>
</evidence>
<dbReference type="GO" id="GO:0005829">
    <property type="term" value="C:cytosol"/>
    <property type="evidence" value="ECO:0007669"/>
    <property type="project" value="TreeGrafter"/>
</dbReference>
<comment type="catalytic activity">
    <reaction evidence="19">
        <text>a 5'-end 2'-deoxyribose-2'-deoxyribonucleotide-DNA = (2E,4S)-4-hydroxypenten-2-al-5-phosphate + a 5'-end 5'-phospho-2'-deoxyribonucleoside-DNA + H(+)</text>
        <dbReference type="Rhea" id="RHEA:76255"/>
        <dbReference type="Rhea" id="RHEA-COMP:13180"/>
        <dbReference type="Rhea" id="RHEA-COMP:18657"/>
        <dbReference type="ChEBI" id="CHEBI:15378"/>
        <dbReference type="ChEBI" id="CHEBI:136412"/>
        <dbReference type="ChEBI" id="CHEBI:195194"/>
        <dbReference type="ChEBI" id="CHEBI:195195"/>
    </reaction>
</comment>
<dbReference type="EC" id="2.7.7.7" evidence="3"/>
<reference evidence="25" key="1">
    <citation type="journal article" date="2021" name="bioRxiv">
        <title>Unraveling nitrogen, sulfur and carbon metabolic pathways and microbial community transcriptional responses to substrate deprivation and toxicity stresses in a bioreactor mimicking anoxic brackish coastal sediment conditions.</title>
        <authorList>
            <person name="Martins P.D."/>
            <person name="Echeveste M.J."/>
            <person name="Arshad A."/>
            <person name="Kurth J."/>
            <person name="Ouboter H."/>
            <person name="Jetten M.S.M."/>
            <person name="Welte C.U."/>
        </authorList>
    </citation>
    <scope>NUCLEOTIDE SEQUENCE</scope>
    <source>
        <strain evidence="25">MAG_39</strain>
    </source>
</reference>
<evidence type="ECO:0000313" key="25">
    <source>
        <dbReference type="EMBL" id="MBZ0157611.1"/>
    </source>
</evidence>
<feature type="domain" description="Helix-hairpin-helix DNA-binding motif class 1" evidence="22">
    <location>
        <begin position="90"/>
        <end position="109"/>
    </location>
</feature>
<feature type="domain" description="Helix-hairpin-helix DNA-binding motif class 1" evidence="22">
    <location>
        <begin position="50"/>
        <end position="69"/>
    </location>
</feature>
<feature type="domain" description="Polymerase/histidinol phosphatase N-terminal" evidence="23">
    <location>
        <begin position="338"/>
        <end position="417"/>
    </location>
</feature>
<dbReference type="InterPro" id="IPR002008">
    <property type="entry name" value="DNA_pol_X_beta-like"/>
</dbReference>
<keyword evidence="13" id="KW-0239">DNA-directed DNA polymerase</keyword>
<dbReference type="GO" id="GO:0004527">
    <property type="term" value="F:exonuclease activity"/>
    <property type="evidence" value="ECO:0007669"/>
    <property type="project" value="UniProtKB-KW"/>
</dbReference>
<dbReference type="GO" id="GO:0003677">
    <property type="term" value="F:DNA binding"/>
    <property type="evidence" value="ECO:0007669"/>
    <property type="project" value="InterPro"/>
</dbReference>
<evidence type="ECO:0000256" key="8">
    <source>
        <dbReference type="ARBA" id="ARBA00022679"/>
    </source>
</evidence>
<dbReference type="InterPro" id="IPR016195">
    <property type="entry name" value="Pol/histidinol_Pase-like"/>
</dbReference>
<dbReference type="InterPro" id="IPR047967">
    <property type="entry name" value="PolX_PHP"/>
</dbReference>
<dbReference type="Pfam" id="PF14791">
    <property type="entry name" value="DNA_pol_B_thumb"/>
    <property type="match status" value="1"/>
</dbReference>
<dbReference type="InterPro" id="IPR029398">
    <property type="entry name" value="PolB_thumb"/>
</dbReference>
<evidence type="ECO:0000259" key="22">
    <source>
        <dbReference type="SMART" id="SM00278"/>
    </source>
</evidence>
<keyword evidence="8" id="KW-0808">Transferase</keyword>
<dbReference type="Gene3D" id="1.10.150.110">
    <property type="entry name" value="DNA polymerase beta, N-terminal domain-like"/>
    <property type="match status" value="1"/>
</dbReference>
<dbReference type="SUPFAM" id="SSF81301">
    <property type="entry name" value="Nucleotidyltransferase"/>
    <property type="match status" value="1"/>
</dbReference>
<keyword evidence="7" id="KW-0237">DNA synthesis</keyword>
<keyword evidence="14" id="KW-0915">Sodium</keyword>
<dbReference type="FunFam" id="3.20.20.140:FF:000047">
    <property type="entry name" value="PHP domain-containing protein"/>
    <property type="match status" value="1"/>
</dbReference>
<keyword evidence="12" id="KW-0832">Ubl conjugation</keyword>
<dbReference type="EMBL" id="JAIOIV010000121">
    <property type="protein sequence ID" value="MBZ0157611.1"/>
    <property type="molecule type" value="Genomic_DNA"/>
</dbReference>
<evidence type="ECO:0000256" key="15">
    <source>
        <dbReference type="ARBA" id="ARBA00023204"/>
    </source>
</evidence>
<dbReference type="PANTHER" id="PTHR36928:SF1">
    <property type="entry name" value="PHOSPHATASE YCDX-RELATED"/>
    <property type="match status" value="1"/>
</dbReference>
<dbReference type="InterPro" id="IPR010994">
    <property type="entry name" value="RuvA_2-like"/>
</dbReference>
<evidence type="ECO:0000256" key="17">
    <source>
        <dbReference type="ARBA" id="ARBA00035726"/>
    </source>
</evidence>
<dbReference type="SMART" id="SM00481">
    <property type="entry name" value="POLIIIAc"/>
    <property type="match status" value="1"/>
</dbReference>
<dbReference type="PIRSF" id="PIRSF005047">
    <property type="entry name" value="UCP005047_YshC"/>
    <property type="match status" value="1"/>
</dbReference>
<evidence type="ECO:0000259" key="24">
    <source>
        <dbReference type="SMART" id="SM00483"/>
    </source>
</evidence>
<dbReference type="InterPro" id="IPR003583">
    <property type="entry name" value="Hlx-hairpin-Hlx_DNA-bd_motif"/>
</dbReference>
<sequence length="576" mass="64407">MKNQEIARIFNDIADRLELKEENPFRIRAYRKAALNIEGLSKNVEEIPEAELRKIPGIGQDLAGKIVEYCRTGKIQAYEELKSELPEGLLRLLAIPSLGPKTAKQLYDTLQVKSIDELEKLALEHKLSKLPGIKEKTEENILKGIQTLKRGTERQPIGKVLPLAHAMRDQLRAKAPVGRIDIAGSIRRWKDTVKDIDILVTSDNPDKAMDVFVYLPQVREILVQGPTKSSVITHEGIQVDVRVVEEESYGAALTYFTGSKTHNIRLREMAVKKGLKINEYGIFREKDNKRIGGEEEGDVYRILGLPYIPPELREDQGEVEAALEGRLPDLITIGDIQGDLHVHSKWSDGSHTFEEVVEAARERGYSYIALTDHSRGLAVARGLTIERLMEQKKEIAALNRKLRGFRVLQGTEVDIRSDGSLDFPDEVLKELDIVVASIHSGFKQSAQQLTSRIVSAMRNPYVSIIAHPTGRLIGDRDAYELDMEEILRVAAETGTALEINASPFRLDLSDAHARKAKERGIPLVISTDTHVVDQFTYMGYGVSIARRGWVGKGDVLNTLEGDALLRRLKPGKKGTT</sequence>
<dbReference type="Gene3D" id="3.20.20.140">
    <property type="entry name" value="Metal-dependent hydrolases"/>
    <property type="match status" value="1"/>
</dbReference>
<keyword evidence="9" id="KW-0548">Nucleotidyltransferase</keyword>
<dbReference type="SUPFAM" id="SSF47781">
    <property type="entry name" value="RuvA domain 2-like"/>
    <property type="match status" value="1"/>
</dbReference>
<evidence type="ECO:0000256" key="6">
    <source>
        <dbReference type="ARBA" id="ARBA00022481"/>
    </source>
</evidence>
<keyword evidence="11" id="KW-0227">DNA damage</keyword>
<evidence type="ECO:0000256" key="9">
    <source>
        <dbReference type="ARBA" id="ARBA00022695"/>
    </source>
</evidence>
<evidence type="ECO:0000256" key="3">
    <source>
        <dbReference type="ARBA" id="ARBA00012417"/>
    </source>
</evidence>
<comment type="catalytic activity">
    <reaction evidence="18">
        <text>2'-deoxyribonucleotide-(2'-deoxyribose 5'-phosphate)-2'-deoxyribonucleotide-DNA = a 3'-end 2'-deoxyribonucleotide-(2,3-dehydro-2,3-deoxyribose 5'-phosphate)-DNA + a 5'-end 5'-phospho-2'-deoxyribonucleoside-DNA + H(+)</text>
        <dbReference type="Rhea" id="RHEA:66592"/>
        <dbReference type="Rhea" id="RHEA-COMP:13180"/>
        <dbReference type="Rhea" id="RHEA-COMP:16897"/>
        <dbReference type="Rhea" id="RHEA-COMP:17067"/>
        <dbReference type="ChEBI" id="CHEBI:15378"/>
        <dbReference type="ChEBI" id="CHEBI:136412"/>
        <dbReference type="ChEBI" id="CHEBI:157695"/>
        <dbReference type="ChEBI" id="CHEBI:167181"/>
        <dbReference type="EC" id="4.2.99.18"/>
    </reaction>
</comment>
<dbReference type="Proteomes" id="UP000705867">
    <property type="component" value="Unassembled WGS sequence"/>
</dbReference>
<evidence type="ECO:0000256" key="18">
    <source>
        <dbReference type="ARBA" id="ARBA00044632"/>
    </source>
</evidence>
<dbReference type="GO" id="GO:0003887">
    <property type="term" value="F:DNA-directed DNA polymerase activity"/>
    <property type="evidence" value="ECO:0007669"/>
    <property type="project" value="UniProtKB-KW"/>
</dbReference>
<evidence type="ECO:0000256" key="2">
    <source>
        <dbReference type="ARBA" id="ARBA00004496"/>
    </source>
</evidence>
<dbReference type="GO" id="GO:0006281">
    <property type="term" value="P:DNA repair"/>
    <property type="evidence" value="ECO:0007669"/>
    <property type="project" value="UniProtKB-KW"/>
</dbReference>
<dbReference type="SUPFAM" id="SSF89550">
    <property type="entry name" value="PHP domain-like"/>
    <property type="match status" value="1"/>
</dbReference>
<evidence type="ECO:0000256" key="13">
    <source>
        <dbReference type="ARBA" id="ARBA00022932"/>
    </source>
</evidence>
<evidence type="ECO:0000256" key="12">
    <source>
        <dbReference type="ARBA" id="ARBA00022843"/>
    </source>
</evidence>
<evidence type="ECO:0000259" key="23">
    <source>
        <dbReference type="SMART" id="SM00481"/>
    </source>
</evidence>
<dbReference type="InterPro" id="IPR050243">
    <property type="entry name" value="PHP_phosphatase"/>
</dbReference>
<keyword evidence="10" id="KW-0235">DNA replication</keyword>
<dbReference type="InterPro" id="IPR027421">
    <property type="entry name" value="DNA_pol_lamdba_lyase_dom_sf"/>
</dbReference>
<dbReference type="Pfam" id="PF14716">
    <property type="entry name" value="HHH_8"/>
    <property type="match status" value="1"/>
</dbReference>
<comment type="catalytic activity">
    <reaction evidence="21">
        <text>DNA(n) + a 2'-deoxyribonucleoside 5'-triphosphate = DNA(n+1) + diphosphate</text>
        <dbReference type="Rhea" id="RHEA:22508"/>
        <dbReference type="Rhea" id="RHEA-COMP:17339"/>
        <dbReference type="Rhea" id="RHEA-COMP:17340"/>
        <dbReference type="ChEBI" id="CHEBI:33019"/>
        <dbReference type="ChEBI" id="CHEBI:61560"/>
        <dbReference type="ChEBI" id="CHEBI:173112"/>
        <dbReference type="EC" id="2.7.7.7"/>
    </reaction>
</comment>
<dbReference type="SMART" id="SM00278">
    <property type="entry name" value="HhH1"/>
    <property type="match status" value="3"/>
</dbReference>
<dbReference type="SUPFAM" id="SSF47802">
    <property type="entry name" value="DNA polymerase beta, N-terminal domain-like"/>
    <property type="match status" value="1"/>
</dbReference>
<dbReference type="InterPro" id="IPR043519">
    <property type="entry name" value="NT_sf"/>
</dbReference>
<gene>
    <name evidence="25" type="primary">polX</name>
    <name evidence="25" type="ORF">K8I29_15540</name>
</gene>
<feature type="domain" description="Helix-hairpin-helix DNA-binding motif class 1" evidence="22">
    <location>
        <begin position="125"/>
        <end position="144"/>
    </location>
</feature>
<keyword evidence="25" id="KW-0269">Exonuclease</keyword>
<dbReference type="NCBIfam" id="NF006375">
    <property type="entry name" value="PRK08609.1"/>
    <property type="match status" value="1"/>
</dbReference>
<dbReference type="EC" id="4.2.99.18" evidence="4"/>
<feature type="domain" description="DNA-directed DNA polymerase X" evidence="24">
    <location>
        <begin position="1"/>
        <end position="314"/>
    </location>
</feature>
<evidence type="ECO:0000313" key="26">
    <source>
        <dbReference type="Proteomes" id="UP000705867"/>
    </source>
</evidence>
<evidence type="ECO:0000256" key="5">
    <source>
        <dbReference type="ARBA" id="ARBA00020020"/>
    </source>
</evidence>
<dbReference type="Gene3D" id="3.30.460.10">
    <property type="entry name" value="Beta Polymerase, domain 2"/>
    <property type="match status" value="1"/>
</dbReference>
<evidence type="ECO:0000256" key="1">
    <source>
        <dbReference type="ARBA" id="ARBA00001946"/>
    </source>
</evidence>
<comment type="caution">
    <text evidence="25">The sequence shown here is derived from an EMBL/GenBank/DDBJ whole genome shotgun (WGS) entry which is preliminary data.</text>
</comment>